<dbReference type="GO" id="GO:0004563">
    <property type="term" value="F:beta-N-acetylhexosaminidase activity"/>
    <property type="evidence" value="ECO:0007669"/>
    <property type="project" value="UniProtKB-EC"/>
</dbReference>
<organism evidence="9 10">
    <name type="scientific">Tengunoibacter tsumagoiensis</name>
    <dbReference type="NCBI Taxonomy" id="2014871"/>
    <lineage>
        <taxon>Bacteria</taxon>
        <taxon>Bacillati</taxon>
        <taxon>Chloroflexota</taxon>
        <taxon>Ktedonobacteria</taxon>
        <taxon>Ktedonobacterales</taxon>
        <taxon>Dictyobacteraceae</taxon>
        <taxon>Tengunoibacter</taxon>
    </lineage>
</organism>
<dbReference type="InterPro" id="IPR001764">
    <property type="entry name" value="Glyco_hydro_3_N"/>
</dbReference>
<dbReference type="InterPro" id="IPR050226">
    <property type="entry name" value="NagZ_Beta-hexosaminidase"/>
</dbReference>
<evidence type="ECO:0000313" key="10">
    <source>
        <dbReference type="Proteomes" id="UP000287352"/>
    </source>
</evidence>
<dbReference type="PROSITE" id="PS51257">
    <property type="entry name" value="PROKAR_LIPOPROTEIN"/>
    <property type="match status" value="1"/>
</dbReference>
<dbReference type="OrthoDB" id="155337at2"/>
<dbReference type="Pfam" id="PF00933">
    <property type="entry name" value="Glyco_hydro_3"/>
    <property type="match status" value="1"/>
</dbReference>
<proteinExistence type="inferred from homology"/>
<evidence type="ECO:0000259" key="8">
    <source>
        <dbReference type="Pfam" id="PF00933"/>
    </source>
</evidence>
<dbReference type="SUPFAM" id="SSF51445">
    <property type="entry name" value="(Trans)glycosidases"/>
    <property type="match status" value="1"/>
</dbReference>
<comment type="catalytic activity">
    <reaction evidence="1">
        <text>Hydrolysis of terminal non-reducing N-acetyl-D-hexosamine residues in N-acetyl-beta-D-hexosaminides.</text>
        <dbReference type="EC" id="3.2.1.52"/>
    </reaction>
</comment>
<evidence type="ECO:0000256" key="2">
    <source>
        <dbReference type="ARBA" id="ARBA00005336"/>
    </source>
</evidence>
<name>A0A402A5D5_9CHLR</name>
<keyword evidence="4" id="KW-0378">Hydrolase</keyword>
<comment type="caution">
    <text evidence="9">The sequence shown here is derived from an EMBL/GenBank/DDBJ whole genome shotgun (WGS) entry which is preliminary data.</text>
</comment>
<dbReference type="Proteomes" id="UP000287352">
    <property type="component" value="Unassembled WGS sequence"/>
</dbReference>
<dbReference type="Gene3D" id="3.20.20.300">
    <property type="entry name" value="Glycoside hydrolase, family 3, N-terminal domain"/>
    <property type="match status" value="1"/>
</dbReference>
<dbReference type="EC" id="3.2.1.52" evidence="3"/>
<evidence type="ECO:0000256" key="1">
    <source>
        <dbReference type="ARBA" id="ARBA00001231"/>
    </source>
</evidence>
<gene>
    <name evidence="9" type="ORF">KTT_42130</name>
</gene>
<dbReference type="GO" id="GO:0005975">
    <property type="term" value="P:carbohydrate metabolic process"/>
    <property type="evidence" value="ECO:0007669"/>
    <property type="project" value="InterPro"/>
</dbReference>
<keyword evidence="5" id="KW-0326">Glycosidase</keyword>
<evidence type="ECO:0000256" key="7">
    <source>
        <dbReference type="SAM" id="SignalP"/>
    </source>
</evidence>
<dbReference type="InterPro" id="IPR036962">
    <property type="entry name" value="Glyco_hydro_3_N_sf"/>
</dbReference>
<dbReference type="PANTHER" id="PTHR30480">
    <property type="entry name" value="BETA-HEXOSAMINIDASE-RELATED"/>
    <property type="match status" value="1"/>
</dbReference>
<dbReference type="InterPro" id="IPR017853">
    <property type="entry name" value="GH"/>
</dbReference>
<feature type="domain" description="Glycoside hydrolase family 3 N-terminal" evidence="8">
    <location>
        <begin position="78"/>
        <end position="421"/>
    </location>
</feature>
<protein>
    <recommendedName>
        <fullName evidence="3">beta-N-acetylhexosaminidase</fullName>
        <ecNumber evidence="3">3.2.1.52</ecNumber>
    </recommendedName>
</protein>
<evidence type="ECO:0000256" key="6">
    <source>
        <dbReference type="SAM" id="MobiDB-lite"/>
    </source>
</evidence>
<keyword evidence="7" id="KW-0732">Signal</keyword>
<dbReference type="GO" id="GO:0009254">
    <property type="term" value="P:peptidoglycan turnover"/>
    <property type="evidence" value="ECO:0007669"/>
    <property type="project" value="TreeGrafter"/>
</dbReference>
<evidence type="ECO:0000313" key="9">
    <source>
        <dbReference type="EMBL" id="GCE14354.1"/>
    </source>
</evidence>
<feature type="region of interest" description="Disordered" evidence="6">
    <location>
        <begin position="39"/>
        <end position="59"/>
    </location>
</feature>
<reference evidence="10" key="1">
    <citation type="submission" date="2018-12" db="EMBL/GenBank/DDBJ databases">
        <title>Tengunoibacter tsumagoiensis gen. nov., sp. nov., Dictyobacter kobayashii sp. nov., D. alpinus sp. nov., and D. joshuensis sp. nov. and description of Dictyobacteraceae fam. nov. within the order Ktedonobacterales isolated from Tengu-no-mugimeshi.</title>
        <authorList>
            <person name="Wang C.M."/>
            <person name="Zheng Y."/>
            <person name="Sakai Y."/>
            <person name="Toyoda A."/>
            <person name="Minakuchi Y."/>
            <person name="Abe K."/>
            <person name="Yokota A."/>
            <person name="Yabe S."/>
        </authorList>
    </citation>
    <scope>NUCLEOTIDE SEQUENCE [LARGE SCALE GENOMIC DNA]</scope>
    <source>
        <strain evidence="10">Uno3</strain>
    </source>
</reference>
<accession>A0A402A5D5</accession>
<dbReference type="AlphaFoldDB" id="A0A402A5D5"/>
<evidence type="ECO:0000256" key="3">
    <source>
        <dbReference type="ARBA" id="ARBA00012663"/>
    </source>
</evidence>
<dbReference type="EMBL" id="BIFR01000001">
    <property type="protein sequence ID" value="GCE14354.1"/>
    <property type="molecule type" value="Genomic_DNA"/>
</dbReference>
<comment type="similarity">
    <text evidence="2">Belongs to the glycosyl hydrolase 3 family.</text>
</comment>
<dbReference type="PANTHER" id="PTHR30480:SF13">
    <property type="entry name" value="BETA-HEXOSAMINIDASE"/>
    <property type="match status" value="1"/>
</dbReference>
<keyword evidence="10" id="KW-1185">Reference proteome</keyword>
<feature type="chain" id="PRO_5019396009" description="beta-N-acetylhexosaminidase" evidence="7">
    <location>
        <begin position="38"/>
        <end position="429"/>
    </location>
</feature>
<evidence type="ECO:0000256" key="5">
    <source>
        <dbReference type="ARBA" id="ARBA00023295"/>
    </source>
</evidence>
<sequence length="429" mass="46069">MQKHSKTHPYSLYTSQKVLFTCLLALLLTGCSTSSLSFSHDSSSDTQLASQKAPDGVSEAGHRLHIEKATQMLKTMSLDEKLGQLLIVEYTGTLYDNTALPDMISQQYVGGLLYQPVNHNFDEPNNTASAISMLSQKAQKDAKIPLIISIDQEGGGDLANKGGVNKLETIFGATQNATDMGLTGDPQVAAKAGSQSADWMKQLGINTDLAPVVDVQTINPPPDWLATRMFGTDPDTVIKFAGPFIDGLQQNGIIGCLKHFPGLGAAVGNPHKVLPKVDRTKDDLEKIDLAPYKALLQQTNPAMIMTTDVNMPALDAGVPAELSPKVVDGLLRKELGYSGVIITDGLYMEGLYDNGYGPHSPSVAELSQIAVKAVMAGNDLLEGPYTVDQVQGIINALEKAISTGKLTEDRINQSVMRILTLKMDYGIIK</sequence>
<evidence type="ECO:0000256" key="4">
    <source>
        <dbReference type="ARBA" id="ARBA00022801"/>
    </source>
</evidence>
<feature type="signal peptide" evidence="7">
    <location>
        <begin position="1"/>
        <end position="37"/>
    </location>
</feature>